<organism evidence="1">
    <name type="scientific">Podoviridae sp. ctXdu7</name>
    <dbReference type="NCBI Taxonomy" id="2827618"/>
    <lineage>
        <taxon>Viruses</taxon>
        <taxon>Duplodnaviria</taxon>
        <taxon>Heunggongvirae</taxon>
        <taxon>Uroviricota</taxon>
        <taxon>Caudoviricetes</taxon>
    </lineage>
</organism>
<accession>A0A8S5RRJ0</accession>
<protein>
    <submittedName>
        <fullName evidence="1">Uncharacterized protein</fullName>
    </submittedName>
</protein>
<proteinExistence type="predicted"/>
<evidence type="ECO:0000313" key="1">
    <source>
        <dbReference type="EMBL" id="DAE91979.1"/>
    </source>
</evidence>
<reference evidence="1" key="1">
    <citation type="journal article" date="2021" name="Proc. Natl. Acad. Sci. U.S.A.">
        <title>A Catalog of Tens of Thousands of Viruses from Human Metagenomes Reveals Hidden Associations with Chronic Diseases.</title>
        <authorList>
            <person name="Tisza M.J."/>
            <person name="Buck C.B."/>
        </authorList>
    </citation>
    <scope>NUCLEOTIDE SEQUENCE</scope>
    <source>
        <strain evidence="1">CtXdu7</strain>
    </source>
</reference>
<name>A0A8S5RRJ0_9CAUD</name>
<dbReference type="EMBL" id="BK057792">
    <property type="protein sequence ID" value="DAE91979.1"/>
    <property type="molecule type" value="Genomic_DNA"/>
</dbReference>
<sequence>MYKIKDNLTRLALNVFFTDKEIDAAYREQEHDKTNYVLLQKFDNAVNITNINIHINKKEFKKIEYNPNGWNKLFEVTPSNNENKKYILFIGFTPDGEPLYVFDTWNFELNKFYYHENDEVKAYREIPTPSL</sequence>